<dbReference type="EMBL" id="ML736753">
    <property type="protein sequence ID" value="KAE8406470.1"/>
    <property type="molecule type" value="Genomic_DNA"/>
</dbReference>
<dbReference type="AlphaFoldDB" id="A0A5N7DJ53"/>
<accession>A0A5N6HNS8</accession>
<organism evidence="1 2">
    <name type="scientific">Aspergillus pseudonomiae</name>
    <dbReference type="NCBI Taxonomy" id="1506151"/>
    <lineage>
        <taxon>Eukaryota</taxon>
        <taxon>Fungi</taxon>
        <taxon>Dikarya</taxon>
        <taxon>Ascomycota</taxon>
        <taxon>Pezizomycotina</taxon>
        <taxon>Eurotiomycetes</taxon>
        <taxon>Eurotiomycetidae</taxon>
        <taxon>Eurotiales</taxon>
        <taxon>Aspergillaceae</taxon>
        <taxon>Aspergillus</taxon>
        <taxon>Aspergillus subgen. Circumdati</taxon>
    </lineage>
</organism>
<reference evidence="1 2" key="1">
    <citation type="submission" date="2019-04" db="EMBL/GenBank/DDBJ databases">
        <authorList>
            <consortium name="DOE Joint Genome Institute"/>
            <person name="Mondo S."/>
            <person name="Kjaerbolling I."/>
            <person name="Vesth T."/>
            <person name="Frisvad J.C."/>
            <person name="Nybo J.L."/>
            <person name="Theobald S."/>
            <person name="Kildgaard S."/>
            <person name="Isbrandt T."/>
            <person name="Kuo A."/>
            <person name="Sato A."/>
            <person name="Lyhne E.K."/>
            <person name="Kogle M.E."/>
            <person name="Wiebenga A."/>
            <person name="Kun R.S."/>
            <person name="Lubbers R.J."/>
            <person name="Makela M.R."/>
            <person name="Barry K."/>
            <person name="Chovatia M."/>
            <person name="Clum A."/>
            <person name="Daum C."/>
            <person name="Haridas S."/>
            <person name="He G."/>
            <person name="LaButti K."/>
            <person name="Lipzen A."/>
            <person name="Riley R."/>
            <person name="Salamov A."/>
            <person name="Simmons B.A."/>
            <person name="Magnuson J.K."/>
            <person name="Henrissat B."/>
            <person name="Mortensen U.H."/>
            <person name="Larsen T.O."/>
            <person name="Devries R.P."/>
            <person name="Grigoriev I.V."/>
            <person name="Machida M."/>
            <person name="Baker S.E."/>
            <person name="Andersen M.R."/>
            <person name="Cantor M.N."/>
            <person name="Hua S.X."/>
        </authorList>
    </citation>
    <scope>NUCLEOTIDE SEQUENCE [LARGE SCALE GENOMIC DNA]</scope>
    <source>
        <strain evidence="1 2">CBS 119388</strain>
    </source>
</reference>
<name>A0A5N7DJ53_9EURO</name>
<protein>
    <submittedName>
        <fullName evidence="1">Uncharacterized protein</fullName>
    </submittedName>
</protein>
<dbReference type="GeneID" id="43671339"/>
<dbReference type="RefSeq" id="XP_031943789.1">
    <property type="nucleotide sequence ID" value="XM_032086648.1"/>
</dbReference>
<keyword evidence="2" id="KW-1185">Reference proteome</keyword>
<gene>
    <name evidence="1" type="ORF">BDV37DRAFT_280751</name>
</gene>
<sequence length="185" mass="21058">MSFESRNLKLYDPFRPHVPLDIATSGGVPIEISSHQTQNLAVLVDPCKDRVVDLINELILSYLERVVLPSLSFRTPSRIADALLGKPTAGKLPIVYCHCCLIQSDAQPIPNFEVDYVSRKVKHFLGSHVTGQPVIIEEESQWNFLSHRRFDLGRPRRWPAMLHVYGDQELYDVFQYSTVLGNGRE</sequence>
<dbReference type="OrthoDB" id="3535423at2759"/>
<evidence type="ECO:0000313" key="1">
    <source>
        <dbReference type="EMBL" id="KAE8406470.1"/>
    </source>
</evidence>
<accession>A0A5N7DJ53</accession>
<dbReference type="Proteomes" id="UP000325579">
    <property type="component" value="Unassembled WGS sequence"/>
</dbReference>
<proteinExistence type="predicted"/>
<evidence type="ECO:0000313" key="2">
    <source>
        <dbReference type="Proteomes" id="UP000325579"/>
    </source>
</evidence>